<comment type="caution">
    <text evidence="1">The sequence shown here is derived from an EMBL/GenBank/DDBJ whole genome shotgun (WGS) entry which is preliminary data.</text>
</comment>
<evidence type="ECO:0000313" key="1">
    <source>
        <dbReference type="EMBL" id="PAM74343.1"/>
    </source>
</evidence>
<dbReference type="EMBL" id="NJGC01000002">
    <property type="protein sequence ID" value="PAM74343.1"/>
    <property type="molecule type" value="Genomic_DNA"/>
</dbReference>
<evidence type="ECO:0000313" key="2">
    <source>
        <dbReference type="Proteomes" id="UP000216433"/>
    </source>
</evidence>
<reference evidence="1 2" key="1">
    <citation type="submission" date="2017-06" db="EMBL/GenBank/DDBJ databases">
        <title>Genome sequencing and assembly of Stenotrophomonas maltophilia DF07.</title>
        <authorList>
            <person name="Iyer R."/>
        </authorList>
    </citation>
    <scope>NUCLEOTIDE SEQUENCE [LARGE SCALE GENOMIC DNA]</scope>
    <source>
        <strain evidence="1 2">DF07</strain>
    </source>
</reference>
<organism evidence="1 2">
    <name type="scientific">Stenotrophomonas maltophilia</name>
    <name type="common">Pseudomonas maltophilia</name>
    <name type="synonym">Xanthomonas maltophilia</name>
    <dbReference type="NCBI Taxonomy" id="40324"/>
    <lineage>
        <taxon>Bacteria</taxon>
        <taxon>Pseudomonadati</taxon>
        <taxon>Pseudomonadota</taxon>
        <taxon>Gammaproteobacteria</taxon>
        <taxon>Lysobacterales</taxon>
        <taxon>Lysobacteraceae</taxon>
        <taxon>Stenotrophomonas</taxon>
        <taxon>Stenotrophomonas maltophilia group</taxon>
    </lineage>
</organism>
<dbReference type="AlphaFoldDB" id="A0A270NQB7"/>
<name>A0A270NQB7_STEMA</name>
<protein>
    <submittedName>
        <fullName evidence="1">Uncharacterized protein</fullName>
    </submittedName>
</protein>
<sequence>MQIQISGQYGDSPSGALFAPLQRQLNICFERHVKGNYLRSITKFGIVLRVSGTICTFEPDGPDRLMLFLKRQLLTMDMVYACQPWKTVDRNALVSVVSADMATCIGMMIERAHRAGELLQLDQLRTDVANALADFERYFLGEAV</sequence>
<dbReference type="Proteomes" id="UP000216433">
    <property type="component" value="Unassembled WGS sequence"/>
</dbReference>
<accession>A0A270NQB7</accession>
<dbReference type="RefSeq" id="WP_095377208.1">
    <property type="nucleotide sequence ID" value="NZ_JAEDVB010000067.1"/>
</dbReference>
<gene>
    <name evidence="1" type="ORF">CEK00_03275</name>
</gene>
<proteinExistence type="predicted"/>